<proteinExistence type="predicted"/>
<dbReference type="EMBL" id="MU276056">
    <property type="protein sequence ID" value="KAI0042625.1"/>
    <property type="molecule type" value="Genomic_DNA"/>
</dbReference>
<protein>
    <submittedName>
        <fullName evidence="1">Uncharacterized protein</fullName>
    </submittedName>
</protein>
<evidence type="ECO:0000313" key="2">
    <source>
        <dbReference type="Proteomes" id="UP000814033"/>
    </source>
</evidence>
<gene>
    <name evidence="1" type="ORF">FA95DRAFT_1499869</name>
</gene>
<evidence type="ECO:0000313" key="1">
    <source>
        <dbReference type="EMBL" id="KAI0042625.1"/>
    </source>
</evidence>
<comment type="caution">
    <text evidence="1">The sequence shown here is derived from an EMBL/GenBank/DDBJ whole genome shotgun (WGS) entry which is preliminary data.</text>
</comment>
<reference evidence="1" key="1">
    <citation type="submission" date="2021-02" db="EMBL/GenBank/DDBJ databases">
        <authorList>
            <consortium name="DOE Joint Genome Institute"/>
            <person name="Ahrendt S."/>
            <person name="Looney B.P."/>
            <person name="Miyauchi S."/>
            <person name="Morin E."/>
            <person name="Drula E."/>
            <person name="Courty P.E."/>
            <person name="Chicoki N."/>
            <person name="Fauchery L."/>
            <person name="Kohler A."/>
            <person name="Kuo A."/>
            <person name="Labutti K."/>
            <person name="Pangilinan J."/>
            <person name="Lipzen A."/>
            <person name="Riley R."/>
            <person name="Andreopoulos W."/>
            <person name="He G."/>
            <person name="Johnson J."/>
            <person name="Barry K.W."/>
            <person name="Grigoriev I.V."/>
            <person name="Nagy L."/>
            <person name="Hibbett D."/>
            <person name="Henrissat B."/>
            <person name="Matheny P.B."/>
            <person name="Labbe J."/>
            <person name="Martin F."/>
        </authorList>
    </citation>
    <scope>NUCLEOTIDE SEQUENCE</scope>
    <source>
        <strain evidence="1">FP105234-sp</strain>
    </source>
</reference>
<organism evidence="1 2">
    <name type="scientific">Auriscalpium vulgare</name>
    <dbReference type="NCBI Taxonomy" id="40419"/>
    <lineage>
        <taxon>Eukaryota</taxon>
        <taxon>Fungi</taxon>
        <taxon>Dikarya</taxon>
        <taxon>Basidiomycota</taxon>
        <taxon>Agaricomycotina</taxon>
        <taxon>Agaricomycetes</taxon>
        <taxon>Russulales</taxon>
        <taxon>Auriscalpiaceae</taxon>
        <taxon>Auriscalpium</taxon>
    </lineage>
</organism>
<accession>A0ACB8RFE3</accession>
<name>A0ACB8RFE3_9AGAM</name>
<keyword evidence="2" id="KW-1185">Reference proteome</keyword>
<sequence length="441" mass="50104">MHLIWENTIKNLVLLWTGSFKGLDEGDGSYHIGSDVWDAIGAATAASGSTIPGCYGARPPNMAADKTSTTADSWSFWTLYLGPILLRRKFKHARYYEHFVRLVKLLHKCLDFSLSTGDIQAIREGFSSWVEKFEDLYYQHDPRRISTCPITIHALLHIADSIESCGPVWAYWAFPMERYCGLIRPAIKSRKHPDASLDRFIIESAQISQIRLIYNLSDALPSLHSRGTRRQHSGFRDDVYPTCALLPPVRKTRPEASIIHKIEKCLATRYDKSNDIKSVKRCVRDATIEQWAKVRIDDGDTISAAALFKANEEGRRDSTYVRYEVLVDKHANRRRAAPAFEMKTFYGRVQHIFAIHVPRSEALGVLEPEIVFLAGITRCQVTSTHSDLDIHYYTQESKTEEFFDIQCIQCLVGRVRTGGDTQWAVIDRSGSLSRALYVPDA</sequence>
<dbReference type="Proteomes" id="UP000814033">
    <property type="component" value="Unassembled WGS sequence"/>
</dbReference>
<reference evidence="1" key="2">
    <citation type="journal article" date="2022" name="New Phytol.">
        <title>Evolutionary transition to the ectomycorrhizal habit in the genomes of a hyperdiverse lineage of mushroom-forming fungi.</title>
        <authorList>
            <person name="Looney B."/>
            <person name="Miyauchi S."/>
            <person name="Morin E."/>
            <person name="Drula E."/>
            <person name="Courty P.E."/>
            <person name="Kohler A."/>
            <person name="Kuo A."/>
            <person name="LaButti K."/>
            <person name="Pangilinan J."/>
            <person name="Lipzen A."/>
            <person name="Riley R."/>
            <person name="Andreopoulos W."/>
            <person name="He G."/>
            <person name="Johnson J."/>
            <person name="Nolan M."/>
            <person name="Tritt A."/>
            <person name="Barry K.W."/>
            <person name="Grigoriev I.V."/>
            <person name="Nagy L.G."/>
            <person name="Hibbett D."/>
            <person name="Henrissat B."/>
            <person name="Matheny P.B."/>
            <person name="Labbe J."/>
            <person name="Martin F.M."/>
        </authorList>
    </citation>
    <scope>NUCLEOTIDE SEQUENCE</scope>
    <source>
        <strain evidence="1">FP105234-sp</strain>
    </source>
</reference>